<dbReference type="Pfam" id="PF00293">
    <property type="entry name" value="NUDIX"/>
    <property type="match status" value="1"/>
</dbReference>
<dbReference type="InterPro" id="IPR015797">
    <property type="entry name" value="NUDIX_hydrolase-like_dom_sf"/>
</dbReference>
<protein>
    <recommendedName>
        <fullName evidence="1">Nudix hydrolase domain-containing protein</fullName>
    </recommendedName>
</protein>
<dbReference type="Gene3D" id="3.90.79.10">
    <property type="entry name" value="Nucleoside Triphosphate Pyrophosphohydrolase"/>
    <property type="match status" value="1"/>
</dbReference>
<dbReference type="PROSITE" id="PS51462">
    <property type="entry name" value="NUDIX"/>
    <property type="match status" value="1"/>
</dbReference>
<gene>
    <name evidence="2" type="ORF">Aco03nite_100300</name>
</gene>
<evidence type="ECO:0000313" key="3">
    <source>
        <dbReference type="Proteomes" id="UP000612282"/>
    </source>
</evidence>
<reference evidence="2 3" key="1">
    <citation type="submission" date="2021-01" db="EMBL/GenBank/DDBJ databases">
        <title>Whole genome shotgun sequence of Actinoplanes couchii NBRC 106145.</title>
        <authorList>
            <person name="Komaki H."/>
            <person name="Tamura T."/>
        </authorList>
    </citation>
    <scope>NUCLEOTIDE SEQUENCE [LARGE SCALE GENOMIC DNA]</scope>
    <source>
        <strain evidence="2 3">NBRC 106145</strain>
    </source>
</reference>
<dbReference type="InterPro" id="IPR000086">
    <property type="entry name" value="NUDIX_hydrolase_dom"/>
</dbReference>
<feature type="domain" description="Nudix hydrolase" evidence="1">
    <location>
        <begin position="15"/>
        <end position="103"/>
    </location>
</feature>
<dbReference type="SUPFAM" id="SSF55811">
    <property type="entry name" value="Nudix"/>
    <property type="match status" value="1"/>
</dbReference>
<name>A0ABQ3XSZ2_9ACTN</name>
<keyword evidence="3" id="KW-1185">Reference proteome</keyword>
<comment type="caution">
    <text evidence="2">The sequence shown here is derived from an EMBL/GenBank/DDBJ whole genome shotgun (WGS) entry which is preliminary data.</text>
</comment>
<organism evidence="2 3">
    <name type="scientific">Actinoplanes couchii</name>
    <dbReference type="NCBI Taxonomy" id="403638"/>
    <lineage>
        <taxon>Bacteria</taxon>
        <taxon>Bacillati</taxon>
        <taxon>Actinomycetota</taxon>
        <taxon>Actinomycetes</taxon>
        <taxon>Micromonosporales</taxon>
        <taxon>Micromonosporaceae</taxon>
        <taxon>Actinoplanes</taxon>
    </lineage>
</organism>
<evidence type="ECO:0000259" key="1">
    <source>
        <dbReference type="PROSITE" id="PS51462"/>
    </source>
</evidence>
<dbReference type="EMBL" id="BOMG01000131">
    <property type="protein sequence ID" value="GID61626.1"/>
    <property type="molecule type" value="Genomic_DNA"/>
</dbReference>
<dbReference type="Proteomes" id="UP000612282">
    <property type="component" value="Unassembled WGS sequence"/>
</dbReference>
<accession>A0ABQ3XSZ2</accession>
<proteinExistence type="predicted"/>
<sequence>MNLPKSAASPVSVPMHPVDVFVLLIDAGKVLLDLRAGTGYADGQWVAPSGKLEAGEDVVTAIRRKAIEEIGVRLAGDEPHFAAVVHHRNPEHGRIGFELLRRR</sequence>
<evidence type="ECO:0000313" key="2">
    <source>
        <dbReference type="EMBL" id="GID61626.1"/>
    </source>
</evidence>